<dbReference type="InterPro" id="IPR036412">
    <property type="entry name" value="HAD-like_sf"/>
</dbReference>
<dbReference type="Pfam" id="PF08282">
    <property type="entry name" value="Hydrolase_3"/>
    <property type="match status" value="1"/>
</dbReference>
<reference evidence="14 15" key="1">
    <citation type="journal article" date="2017" name="ISME J.">
        <title>An acid-tolerant ammonia-oxidizing ?-proteobacterium from soil.</title>
        <authorList>
            <person name="Hayatsu M."/>
            <person name="Tago K."/>
            <person name="Uchiyama I."/>
            <person name="Toyoda A."/>
            <person name="Wang Y."/>
            <person name="Shimomura Y."/>
            <person name="Okubo T."/>
            <person name="Kurisu F."/>
            <person name="Hirono Y."/>
            <person name="Nonaka K."/>
            <person name="Akiyama H."/>
            <person name="Itoh T."/>
            <person name="Takami H."/>
        </authorList>
    </citation>
    <scope>NUCLEOTIDE SEQUENCE [LARGE SCALE GENOMIC DNA]</scope>
    <source>
        <strain evidence="14 15">TAO100</strain>
    </source>
</reference>
<dbReference type="GO" id="GO:0008781">
    <property type="term" value="F:N-acylneuraminate cytidylyltransferase activity"/>
    <property type="evidence" value="ECO:0007669"/>
    <property type="project" value="TreeGrafter"/>
</dbReference>
<dbReference type="NCBIfam" id="TIGR01662">
    <property type="entry name" value="HAD-SF-IIIA"/>
    <property type="match status" value="1"/>
</dbReference>
<dbReference type="EC" id="3.1.3.45" evidence="5 12"/>
<dbReference type="SFLD" id="SFLDG01136">
    <property type="entry name" value="C1.6:_Phosphoserine_Phosphatas"/>
    <property type="match status" value="1"/>
</dbReference>
<dbReference type="GO" id="GO:0046872">
    <property type="term" value="F:metal ion binding"/>
    <property type="evidence" value="ECO:0007669"/>
    <property type="project" value="UniProtKB-UniRule"/>
</dbReference>
<dbReference type="InterPro" id="IPR050793">
    <property type="entry name" value="CMP-NeuNAc_synthase"/>
</dbReference>
<evidence type="ECO:0000256" key="13">
    <source>
        <dbReference type="PIRSR" id="PIRSR006118-2"/>
    </source>
</evidence>
<dbReference type="GO" id="GO:0019143">
    <property type="term" value="F:3-deoxy-manno-octulosonate-8-phosphatase activity"/>
    <property type="evidence" value="ECO:0007669"/>
    <property type="project" value="UniProtKB-UniRule"/>
</dbReference>
<dbReference type="InterPro" id="IPR010023">
    <property type="entry name" value="KdsC_fam"/>
</dbReference>
<evidence type="ECO:0000256" key="4">
    <source>
        <dbReference type="ARBA" id="ARBA00011881"/>
    </source>
</evidence>
<dbReference type="EMBL" id="AP014836">
    <property type="protein sequence ID" value="BAW80988.1"/>
    <property type="molecule type" value="Genomic_DNA"/>
</dbReference>
<dbReference type="NCBIfam" id="NF007019">
    <property type="entry name" value="PRK09484.1"/>
    <property type="match status" value="1"/>
</dbReference>
<proteinExistence type="inferred from homology"/>
<dbReference type="GO" id="GO:0009103">
    <property type="term" value="P:lipopolysaccharide biosynthetic process"/>
    <property type="evidence" value="ECO:0007669"/>
    <property type="project" value="UniProtKB-UniRule"/>
</dbReference>
<feature type="binding site" evidence="13">
    <location>
        <position position="114"/>
    </location>
    <ligand>
        <name>Mg(2+)</name>
        <dbReference type="ChEBI" id="CHEBI:18420"/>
    </ligand>
</feature>
<evidence type="ECO:0000256" key="6">
    <source>
        <dbReference type="ARBA" id="ARBA00020092"/>
    </source>
</evidence>
<keyword evidence="8 12" id="KW-0378">Hydrolase</keyword>
<evidence type="ECO:0000256" key="12">
    <source>
        <dbReference type="PIRNR" id="PIRNR006118"/>
    </source>
</evidence>
<dbReference type="SFLD" id="SFLDG01138">
    <property type="entry name" value="C1.6.2:_Deoxy-d-mannose-octulo"/>
    <property type="match status" value="1"/>
</dbReference>
<keyword evidence="7 12" id="KW-0479">Metal-binding</keyword>
<dbReference type="OrthoDB" id="9805604at2"/>
<keyword evidence="15" id="KW-1185">Reference proteome</keyword>
<evidence type="ECO:0000313" key="15">
    <source>
        <dbReference type="Proteomes" id="UP000243679"/>
    </source>
</evidence>
<comment type="catalytic activity">
    <reaction evidence="1 12">
        <text>3-deoxy-alpha-D-manno-2-octulosonate-8-phosphate + H2O = 3-deoxy-alpha-D-manno-oct-2-ulosonate + phosphate</text>
        <dbReference type="Rhea" id="RHEA:11500"/>
        <dbReference type="ChEBI" id="CHEBI:15377"/>
        <dbReference type="ChEBI" id="CHEBI:43474"/>
        <dbReference type="ChEBI" id="CHEBI:85985"/>
        <dbReference type="ChEBI" id="CHEBI:85986"/>
        <dbReference type="EC" id="3.1.3.45"/>
    </reaction>
</comment>
<comment type="subunit">
    <text evidence="4 12">Homotetramer.</text>
</comment>
<evidence type="ECO:0000256" key="1">
    <source>
        <dbReference type="ARBA" id="ARBA00000898"/>
    </source>
</evidence>
<evidence type="ECO:0000256" key="11">
    <source>
        <dbReference type="ARBA" id="ARBA00031051"/>
    </source>
</evidence>
<dbReference type="Proteomes" id="UP000243679">
    <property type="component" value="Chromosome"/>
</dbReference>
<dbReference type="InterPro" id="IPR023214">
    <property type="entry name" value="HAD_sf"/>
</dbReference>
<evidence type="ECO:0000256" key="9">
    <source>
        <dbReference type="ARBA" id="ARBA00022842"/>
    </source>
</evidence>
<dbReference type="PANTHER" id="PTHR21485">
    <property type="entry name" value="HAD SUPERFAMILY MEMBERS CMAS AND KDSC"/>
    <property type="match status" value="1"/>
</dbReference>
<dbReference type="RefSeq" id="WP_096527811.1">
    <property type="nucleotide sequence ID" value="NZ_AP014836.1"/>
</dbReference>
<keyword evidence="10 12" id="KW-0448">Lipopolysaccharide biosynthesis</keyword>
<name>A0A1Q2SPC0_9GAMM</name>
<sequence>MLHPTHDILDKALVIKLAIFDVDGVLTDGGLHFGSNGQEYKVFHARDGHGMKMLQHTGVRIGIITGRTSLVVDHRMKDLGIIDVYQGQQPKLPAYEHLLQKCKLQPHEIAYVGDDLVDLAIMQRVGLAITVQDAHPLVKQHAHWITPNVGGRGAARDVCELIMEAQGTFKALLESHY</sequence>
<organism evidence="14 15">
    <name type="scientific">Candidatus Nitrosoglobus terrae</name>
    <dbReference type="NCBI Taxonomy" id="1630141"/>
    <lineage>
        <taxon>Bacteria</taxon>
        <taxon>Pseudomonadati</taxon>
        <taxon>Pseudomonadota</taxon>
        <taxon>Gammaproteobacteria</taxon>
        <taxon>Chromatiales</taxon>
        <taxon>Chromatiaceae</taxon>
        <taxon>Candidatus Nitrosoglobus</taxon>
    </lineage>
</organism>
<comment type="function">
    <text evidence="12">Catalyzes the hydrolysis of 3-deoxy-D-manno-octulosonate 8-phosphate (KDO 8-P) to 3-deoxy-D-manno-octulosonate (KDO) and inorganic phosphate.</text>
</comment>
<feature type="binding site" evidence="13">
    <location>
        <position position="21"/>
    </location>
    <ligand>
        <name>Mg(2+)</name>
        <dbReference type="ChEBI" id="CHEBI:18420"/>
    </ligand>
</feature>
<evidence type="ECO:0000256" key="5">
    <source>
        <dbReference type="ARBA" id="ARBA00013066"/>
    </source>
</evidence>
<feature type="binding site" evidence="13">
    <location>
        <position position="23"/>
    </location>
    <ligand>
        <name>substrate</name>
    </ligand>
</feature>
<evidence type="ECO:0000256" key="2">
    <source>
        <dbReference type="ARBA" id="ARBA00001946"/>
    </source>
</evidence>
<comment type="cofactor">
    <cofactor evidence="2 12 13">
        <name>Mg(2+)</name>
        <dbReference type="ChEBI" id="CHEBI:18420"/>
    </cofactor>
</comment>
<protein>
    <recommendedName>
        <fullName evidence="6 12">3-deoxy-D-manno-octulosonate 8-phosphate phosphatase KdsC</fullName>
        <ecNumber evidence="5 12">3.1.3.45</ecNumber>
    </recommendedName>
    <alternativeName>
        <fullName evidence="11 12">KDO 8-P phosphatase</fullName>
    </alternativeName>
</protein>
<dbReference type="AlphaFoldDB" id="A0A1Q2SPC0"/>
<accession>A0A1Q2SPC0</accession>
<evidence type="ECO:0000256" key="3">
    <source>
        <dbReference type="ARBA" id="ARBA00005893"/>
    </source>
</evidence>
<dbReference type="PANTHER" id="PTHR21485:SF6">
    <property type="entry name" value="N-ACYLNEURAMINATE CYTIDYLYLTRANSFERASE-RELATED"/>
    <property type="match status" value="1"/>
</dbReference>
<dbReference type="NCBIfam" id="TIGR01670">
    <property type="entry name" value="KdsC-phosphatas"/>
    <property type="match status" value="1"/>
</dbReference>
<evidence type="ECO:0000256" key="7">
    <source>
        <dbReference type="ARBA" id="ARBA00022723"/>
    </source>
</evidence>
<dbReference type="PIRSF" id="PIRSF006118">
    <property type="entry name" value="KDO8-P_Ptase"/>
    <property type="match status" value="1"/>
</dbReference>
<dbReference type="KEGG" id="ntt:TAO_1618"/>
<dbReference type="InterPro" id="IPR006549">
    <property type="entry name" value="HAD-SF_hydro_IIIA"/>
</dbReference>
<dbReference type="SFLD" id="SFLDS00003">
    <property type="entry name" value="Haloacid_Dehalogenase"/>
    <property type="match status" value="1"/>
</dbReference>
<evidence type="ECO:0000256" key="10">
    <source>
        <dbReference type="ARBA" id="ARBA00022985"/>
    </source>
</evidence>
<dbReference type="Gene3D" id="3.40.50.1000">
    <property type="entry name" value="HAD superfamily/HAD-like"/>
    <property type="match status" value="1"/>
</dbReference>
<keyword evidence="9 12" id="KW-0460">Magnesium</keyword>
<dbReference type="FunFam" id="3.40.50.1000:FF:000029">
    <property type="entry name" value="3-deoxy-D-manno-octulosonate 8-phosphate phosphatase KdsC"/>
    <property type="match status" value="1"/>
</dbReference>
<evidence type="ECO:0000256" key="8">
    <source>
        <dbReference type="ARBA" id="ARBA00022801"/>
    </source>
</evidence>
<dbReference type="SUPFAM" id="SSF56784">
    <property type="entry name" value="HAD-like"/>
    <property type="match status" value="1"/>
</dbReference>
<evidence type="ECO:0000313" key="14">
    <source>
        <dbReference type="EMBL" id="BAW80988.1"/>
    </source>
</evidence>
<comment type="similarity">
    <text evidence="3 12">Belongs to the KdsC family.</text>
</comment>
<dbReference type="CDD" id="cd01630">
    <property type="entry name" value="HAD_KDO-like"/>
    <property type="match status" value="1"/>
</dbReference>
<gene>
    <name evidence="14" type="ORF">TAO_1618</name>
</gene>